<dbReference type="GO" id="GO:0016020">
    <property type="term" value="C:membrane"/>
    <property type="evidence" value="ECO:0007669"/>
    <property type="project" value="UniProtKB-SubCell"/>
</dbReference>
<dbReference type="OrthoDB" id="5298807at2"/>
<evidence type="ECO:0000256" key="4">
    <source>
        <dbReference type="ARBA" id="ARBA00023136"/>
    </source>
</evidence>
<evidence type="ECO:0000259" key="6">
    <source>
        <dbReference type="Pfam" id="PF06271"/>
    </source>
</evidence>
<dbReference type="Pfam" id="PF06271">
    <property type="entry name" value="RDD"/>
    <property type="match status" value="1"/>
</dbReference>
<comment type="subcellular location">
    <subcellularLocation>
        <location evidence="1">Membrane</location>
        <topology evidence="1">Multi-pass membrane protein</topology>
    </subcellularLocation>
</comment>
<organism evidence="7 8">
    <name type="scientific">Inhella inkyongensis</name>
    <dbReference type="NCBI Taxonomy" id="392593"/>
    <lineage>
        <taxon>Bacteria</taxon>
        <taxon>Pseudomonadati</taxon>
        <taxon>Pseudomonadota</taxon>
        <taxon>Betaproteobacteria</taxon>
        <taxon>Burkholderiales</taxon>
        <taxon>Sphaerotilaceae</taxon>
        <taxon>Inhella</taxon>
    </lineage>
</organism>
<dbReference type="EMBL" id="JACHHO010000001">
    <property type="protein sequence ID" value="MBB5203716.1"/>
    <property type="molecule type" value="Genomic_DNA"/>
</dbReference>
<feature type="transmembrane region" description="Helical" evidence="5">
    <location>
        <begin position="103"/>
        <end position="126"/>
    </location>
</feature>
<dbReference type="RefSeq" id="WP_138857250.1">
    <property type="nucleotide sequence ID" value="NZ_JACHHO010000001.1"/>
</dbReference>
<dbReference type="AlphaFoldDB" id="A0A840S3U2"/>
<evidence type="ECO:0000256" key="3">
    <source>
        <dbReference type="ARBA" id="ARBA00022989"/>
    </source>
</evidence>
<evidence type="ECO:0000256" key="2">
    <source>
        <dbReference type="ARBA" id="ARBA00022692"/>
    </source>
</evidence>
<keyword evidence="8" id="KW-1185">Reference proteome</keyword>
<proteinExistence type="predicted"/>
<keyword evidence="4 5" id="KW-0472">Membrane</keyword>
<feature type="transmembrane region" description="Helical" evidence="5">
    <location>
        <begin position="132"/>
        <end position="151"/>
    </location>
</feature>
<keyword evidence="2 5" id="KW-0812">Transmembrane</keyword>
<evidence type="ECO:0000256" key="1">
    <source>
        <dbReference type="ARBA" id="ARBA00004141"/>
    </source>
</evidence>
<comment type="caution">
    <text evidence="7">The sequence shown here is derived from an EMBL/GenBank/DDBJ whole genome shotgun (WGS) entry which is preliminary data.</text>
</comment>
<feature type="transmembrane region" description="Helical" evidence="5">
    <location>
        <begin position="57"/>
        <end position="75"/>
    </location>
</feature>
<protein>
    <submittedName>
        <fullName evidence="7">Putative RDD family membrane protein YckC</fullName>
    </submittedName>
</protein>
<reference evidence="7 8" key="1">
    <citation type="submission" date="2020-08" db="EMBL/GenBank/DDBJ databases">
        <title>Genomic Encyclopedia of Type Strains, Phase IV (KMG-IV): sequencing the most valuable type-strain genomes for metagenomic binning, comparative biology and taxonomic classification.</title>
        <authorList>
            <person name="Goeker M."/>
        </authorList>
    </citation>
    <scope>NUCLEOTIDE SEQUENCE [LARGE SCALE GENOMIC DNA]</scope>
    <source>
        <strain evidence="7 8">DSM 23958</strain>
    </source>
</reference>
<gene>
    <name evidence="7" type="ORF">HNQ51_001009</name>
</gene>
<sequence>MSEKNVGGTATPMAPPLRRRLAALLYEGLLVFGLLMAGGFAHYAITRSSFDPQHSNASGWVALAVLTAYFGACWTRGQTLAMKTWFISVIDRQHGGPPGWPRALLRFALAWLLVLPALGLLYALGLGQERKLIYLGVTLNVLVYAGLSWLLPGRQFLHDWLAGTALIDQRNNAA</sequence>
<feature type="transmembrane region" description="Helical" evidence="5">
    <location>
        <begin position="21"/>
        <end position="45"/>
    </location>
</feature>
<keyword evidence="3 5" id="KW-1133">Transmembrane helix</keyword>
<evidence type="ECO:0000256" key="5">
    <source>
        <dbReference type="SAM" id="Phobius"/>
    </source>
</evidence>
<dbReference type="Proteomes" id="UP000554837">
    <property type="component" value="Unassembled WGS sequence"/>
</dbReference>
<evidence type="ECO:0000313" key="8">
    <source>
        <dbReference type="Proteomes" id="UP000554837"/>
    </source>
</evidence>
<name>A0A840S3U2_9BURK</name>
<accession>A0A840S3U2</accession>
<evidence type="ECO:0000313" key="7">
    <source>
        <dbReference type="EMBL" id="MBB5203716.1"/>
    </source>
</evidence>
<dbReference type="InterPro" id="IPR010432">
    <property type="entry name" value="RDD"/>
</dbReference>
<feature type="domain" description="RDD" evidence="6">
    <location>
        <begin position="15"/>
        <end position="163"/>
    </location>
</feature>